<sequence>MAGYIILQHNGRRYFVYVLSSRA</sequence>
<accession>A0A381RUI5</accession>
<name>A0A381RUI5_9ZZZZ</name>
<protein>
    <submittedName>
        <fullName evidence="1">Uncharacterized protein</fullName>
    </submittedName>
</protein>
<reference evidence="1" key="1">
    <citation type="submission" date="2018-05" db="EMBL/GenBank/DDBJ databases">
        <authorList>
            <person name="Lanie J.A."/>
            <person name="Ng W.-L."/>
            <person name="Kazmierczak K.M."/>
            <person name="Andrzejewski T.M."/>
            <person name="Davidsen T.M."/>
            <person name="Wayne K.J."/>
            <person name="Tettelin H."/>
            <person name="Glass J.I."/>
            <person name="Rusch D."/>
            <person name="Podicherti R."/>
            <person name="Tsui H.-C.T."/>
            <person name="Winkler M.E."/>
        </authorList>
    </citation>
    <scope>NUCLEOTIDE SEQUENCE</scope>
</reference>
<dbReference type="AlphaFoldDB" id="A0A381RUI5"/>
<gene>
    <name evidence="1" type="ORF">METZ01_LOCUS48399</name>
</gene>
<proteinExistence type="predicted"/>
<organism evidence="1">
    <name type="scientific">marine metagenome</name>
    <dbReference type="NCBI Taxonomy" id="408172"/>
    <lineage>
        <taxon>unclassified sequences</taxon>
        <taxon>metagenomes</taxon>
        <taxon>ecological metagenomes</taxon>
    </lineage>
</organism>
<evidence type="ECO:0000313" key="1">
    <source>
        <dbReference type="EMBL" id="SUZ95545.1"/>
    </source>
</evidence>
<dbReference type="EMBL" id="UINC01002334">
    <property type="protein sequence ID" value="SUZ95545.1"/>
    <property type="molecule type" value="Genomic_DNA"/>
</dbReference>